<proteinExistence type="predicted"/>
<dbReference type="Pfam" id="PF00498">
    <property type="entry name" value="FHA"/>
    <property type="match status" value="1"/>
</dbReference>
<keyword evidence="2" id="KW-0812">Transmembrane</keyword>
<evidence type="ECO:0000256" key="1">
    <source>
        <dbReference type="SAM" id="MobiDB-lite"/>
    </source>
</evidence>
<dbReference type="SMART" id="SM00240">
    <property type="entry name" value="FHA"/>
    <property type="match status" value="1"/>
</dbReference>
<feature type="compositionally biased region" description="Polar residues" evidence="1">
    <location>
        <begin position="401"/>
        <end position="410"/>
    </location>
</feature>
<keyword evidence="2" id="KW-0472">Membrane</keyword>
<reference evidence="4 5" key="1">
    <citation type="submission" date="2017-07" db="EMBL/GenBank/DDBJ databases">
        <title>Paenibacillus herberti R33 genome sequencing and assembly.</title>
        <authorList>
            <person name="Su W."/>
        </authorList>
    </citation>
    <scope>NUCLEOTIDE SEQUENCE [LARGE SCALE GENOMIC DNA]</scope>
    <source>
        <strain evidence="4 5">R33</strain>
    </source>
</reference>
<protein>
    <recommendedName>
        <fullName evidence="3">FHA domain-containing protein</fullName>
    </recommendedName>
</protein>
<dbReference type="Pfam" id="PF19909">
    <property type="entry name" value="DUF6382"/>
    <property type="match status" value="1"/>
</dbReference>
<dbReference type="SUPFAM" id="SSF49879">
    <property type="entry name" value="SMAD/FHA domain"/>
    <property type="match status" value="1"/>
</dbReference>
<evidence type="ECO:0000259" key="3">
    <source>
        <dbReference type="PROSITE" id="PS50006"/>
    </source>
</evidence>
<dbReference type="EMBL" id="NMUQ01000001">
    <property type="protein sequence ID" value="OXM17293.1"/>
    <property type="molecule type" value="Genomic_DNA"/>
</dbReference>
<feature type="transmembrane region" description="Helical" evidence="2">
    <location>
        <begin position="296"/>
        <end position="314"/>
    </location>
</feature>
<keyword evidence="2" id="KW-1133">Transmembrane helix</keyword>
<feature type="transmembrane region" description="Helical" evidence="2">
    <location>
        <begin position="320"/>
        <end position="340"/>
    </location>
</feature>
<feature type="compositionally biased region" description="Low complexity" evidence="1">
    <location>
        <begin position="419"/>
        <end position="432"/>
    </location>
</feature>
<evidence type="ECO:0000313" key="5">
    <source>
        <dbReference type="Proteomes" id="UP000215145"/>
    </source>
</evidence>
<dbReference type="RefSeq" id="WP_089524368.1">
    <property type="nucleotide sequence ID" value="NZ_NMUQ01000001.1"/>
</dbReference>
<dbReference type="PROSITE" id="PS50006">
    <property type="entry name" value="FHA_DOMAIN"/>
    <property type="match status" value="1"/>
</dbReference>
<dbReference type="CDD" id="cd00060">
    <property type="entry name" value="FHA"/>
    <property type="match status" value="1"/>
</dbReference>
<gene>
    <name evidence="4" type="ORF">CGZ75_12005</name>
</gene>
<accession>A0A229P4V1</accession>
<dbReference type="Gene3D" id="2.60.200.20">
    <property type="match status" value="1"/>
</dbReference>
<comment type="caution">
    <text evidence="4">The sequence shown here is derived from an EMBL/GenBank/DDBJ whole genome shotgun (WGS) entry which is preliminary data.</text>
</comment>
<name>A0A229P4V1_9BACL</name>
<organism evidence="4 5">
    <name type="scientific">Paenibacillus herberti</name>
    <dbReference type="NCBI Taxonomy" id="1619309"/>
    <lineage>
        <taxon>Bacteria</taxon>
        <taxon>Bacillati</taxon>
        <taxon>Bacillota</taxon>
        <taxon>Bacilli</taxon>
        <taxon>Bacillales</taxon>
        <taxon>Paenibacillaceae</taxon>
        <taxon>Paenibacillus</taxon>
    </lineage>
</organism>
<sequence>MRKTMRQFQVDFEWNREHELILSREGGLARSELEEVELAMLEEVSVGGLLPMEWEDTNGQVRLRYRLTGKRMLKQQLVEGLQEPEDLYLLLYGIVSSIEECRSCFLVADNLLLDESYIFVGEAWSDLGLVYVPLCAGTIPELPLRARLLALAAICAGSTRRIDSDLPTVLKEMGDEKIPLSRLKNRLLSLSAATSDRQEQKAAEEIRGMAQPFVVNHSLNVSKREERRPLEEIGVANTLVRKYLPEENEHDGYANTRGGMPGIRSSDDLLPLRYSDKVDPTQVEERSEKKPLNRGVLALVTAVGAAVPWKLLYLDNPTRSNMTICSGIVVLAFVLILYIWRRRDERVLVAEGHEGQQDGGSGSMFEPDSGPLAFKQEPRWRPAGFQGQLATEGGARAGWSIFSNNESPSGQGVHKSYTSQVSQPVRSSSSYSEKAAPASERTVLLGGNPSELGRIEKDTRLIRSRDGSIESYDLPAGICNIGRSSESAQWVDSSHGISRLHLELDCRPNGCHAKDLGSRNGSLLNGQVMIPYKSYKLENGDVLQLAGTKGYTYALQTGE</sequence>
<dbReference type="AlphaFoldDB" id="A0A229P4V1"/>
<dbReference type="Proteomes" id="UP000215145">
    <property type="component" value="Unassembled WGS sequence"/>
</dbReference>
<dbReference type="InterPro" id="IPR008984">
    <property type="entry name" value="SMAD_FHA_dom_sf"/>
</dbReference>
<dbReference type="InterPro" id="IPR045962">
    <property type="entry name" value="DUF6382"/>
</dbReference>
<keyword evidence="5" id="KW-1185">Reference proteome</keyword>
<evidence type="ECO:0000256" key="2">
    <source>
        <dbReference type="SAM" id="Phobius"/>
    </source>
</evidence>
<feature type="domain" description="FHA" evidence="3">
    <location>
        <begin position="479"/>
        <end position="529"/>
    </location>
</feature>
<dbReference type="InterPro" id="IPR000253">
    <property type="entry name" value="FHA_dom"/>
</dbReference>
<dbReference type="OrthoDB" id="9783862at2"/>
<evidence type="ECO:0000313" key="4">
    <source>
        <dbReference type="EMBL" id="OXM17293.1"/>
    </source>
</evidence>
<feature type="region of interest" description="Disordered" evidence="1">
    <location>
        <begin position="400"/>
        <end position="451"/>
    </location>
</feature>